<dbReference type="Gene3D" id="3.40.190.10">
    <property type="entry name" value="Periplasmic binding protein-like II"/>
    <property type="match status" value="2"/>
</dbReference>
<protein>
    <submittedName>
        <fullName evidence="6">DNA-binding transcriptional regulator, LysR family</fullName>
    </submittedName>
</protein>
<dbReference type="EMBL" id="FNCP01000016">
    <property type="protein sequence ID" value="SDH66138.1"/>
    <property type="molecule type" value="Genomic_DNA"/>
</dbReference>
<dbReference type="InterPro" id="IPR036390">
    <property type="entry name" value="WH_DNA-bd_sf"/>
</dbReference>
<dbReference type="InterPro" id="IPR005119">
    <property type="entry name" value="LysR_subst-bd"/>
</dbReference>
<reference evidence="7" key="1">
    <citation type="submission" date="2016-10" db="EMBL/GenBank/DDBJ databases">
        <authorList>
            <person name="Varghese N."/>
            <person name="Submissions S."/>
        </authorList>
    </citation>
    <scope>NUCLEOTIDE SEQUENCE [LARGE SCALE GENOMIC DNA]</scope>
    <source>
        <strain evidence="7">DSM 8344</strain>
    </source>
</reference>
<name>A0A1G8E860_9FIRM</name>
<dbReference type="GO" id="GO:0000976">
    <property type="term" value="F:transcription cis-regulatory region binding"/>
    <property type="evidence" value="ECO:0007669"/>
    <property type="project" value="TreeGrafter"/>
</dbReference>
<dbReference type="GO" id="GO:0003700">
    <property type="term" value="F:DNA-binding transcription factor activity"/>
    <property type="evidence" value="ECO:0007669"/>
    <property type="project" value="InterPro"/>
</dbReference>
<evidence type="ECO:0000256" key="3">
    <source>
        <dbReference type="ARBA" id="ARBA00023125"/>
    </source>
</evidence>
<dbReference type="Proteomes" id="UP000198656">
    <property type="component" value="Unassembled WGS sequence"/>
</dbReference>
<keyword evidence="7" id="KW-1185">Reference proteome</keyword>
<evidence type="ECO:0000256" key="2">
    <source>
        <dbReference type="ARBA" id="ARBA00023015"/>
    </source>
</evidence>
<dbReference type="STRING" id="1121419.SAMN05443529_11683"/>
<dbReference type="FunFam" id="1.10.10.10:FF:000001">
    <property type="entry name" value="LysR family transcriptional regulator"/>
    <property type="match status" value="1"/>
</dbReference>
<keyword evidence="3 6" id="KW-0238">DNA-binding</keyword>
<dbReference type="InterPro" id="IPR000847">
    <property type="entry name" value="LysR_HTH_N"/>
</dbReference>
<dbReference type="Pfam" id="PF03466">
    <property type="entry name" value="LysR_substrate"/>
    <property type="match status" value="1"/>
</dbReference>
<proteinExistence type="inferred from homology"/>
<evidence type="ECO:0000259" key="5">
    <source>
        <dbReference type="PROSITE" id="PS50931"/>
    </source>
</evidence>
<dbReference type="PRINTS" id="PR00039">
    <property type="entry name" value="HTHLYSR"/>
</dbReference>
<sequence>MDERLLVFQEVAKTNNISLSAKKLHISQPSVTVQIKSLEKEYGAEFFNRSNKGVSLTKEGKVFYGYVQSVLDTLTSAKEAIDALTKNQKKIISLGATLTIGEYILPHLITFLHRIHPEVEFKVKIANTESISQDILEKNMHIGLIEGPVGKNKNLNVKSFWEDQLVVVIPNFHPWAARKTIRLDELMNERILTREEGSGTRKVMEIMLKQSGLDPAQLNIAMELGSTQAIKHAVAAGLGITIISALTVSKESDQNVFKTLQIEDSPLYRPLNILTGACIKKTKEENILINLLTNRDLIRRILSNDDSDLAKPVIKPHLIASK</sequence>
<dbReference type="AlphaFoldDB" id="A0A1G8E860"/>
<feature type="domain" description="HTH lysR-type" evidence="5">
    <location>
        <begin position="1"/>
        <end position="57"/>
    </location>
</feature>
<accession>A0A1G8E860</accession>
<comment type="similarity">
    <text evidence="1">Belongs to the LysR transcriptional regulatory family.</text>
</comment>
<dbReference type="CDD" id="cd08420">
    <property type="entry name" value="PBP2_CysL_like"/>
    <property type="match status" value="1"/>
</dbReference>
<evidence type="ECO:0000256" key="1">
    <source>
        <dbReference type="ARBA" id="ARBA00009437"/>
    </source>
</evidence>
<organism evidence="6 7">
    <name type="scientific">Desulfosporosinus hippei DSM 8344</name>
    <dbReference type="NCBI Taxonomy" id="1121419"/>
    <lineage>
        <taxon>Bacteria</taxon>
        <taxon>Bacillati</taxon>
        <taxon>Bacillota</taxon>
        <taxon>Clostridia</taxon>
        <taxon>Eubacteriales</taxon>
        <taxon>Desulfitobacteriaceae</taxon>
        <taxon>Desulfosporosinus</taxon>
    </lineage>
</organism>
<dbReference type="SUPFAM" id="SSF53850">
    <property type="entry name" value="Periplasmic binding protein-like II"/>
    <property type="match status" value="1"/>
</dbReference>
<dbReference type="Gene3D" id="1.10.10.10">
    <property type="entry name" value="Winged helix-like DNA-binding domain superfamily/Winged helix DNA-binding domain"/>
    <property type="match status" value="1"/>
</dbReference>
<dbReference type="Pfam" id="PF00126">
    <property type="entry name" value="HTH_1"/>
    <property type="match status" value="1"/>
</dbReference>
<dbReference type="PANTHER" id="PTHR30126:SF39">
    <property type="entry name" value="HTH-TYPE TRANSCRIPTIONAL REGULATOR CYSL"/>
    <property type="match status" value="1"/>
</dbReference>
<dbReference type="SUPFAM" id="SSF46785">
    <property type="entry name" value="Winged helix' DNA-binding domain"/>
    <property type="match status" value="1"/>
</dbReference>
<dbReference type="RefSeq" id="WP_092334280.1">
    <property type="nucleotide sequence ID" value="NZ_FNCP01000016.1"/>
</dbReference>
<dbReference type="OrthoDB" id="9785745at2"/>
<keyword evidence="2" id="KW-0805">Transcription regulation</keyword>
<dbReference type="PROSITE" id="PS50931">
    <property type="entry name" value="HTH_LYSR"/>
    <property type="match status" value="1"/>
</dbReference>
<dbReference type="PANTHER" id="PTHR30126">
    <property type="entry name" value="HTH-TYPE TRANSCRIPTIONAL REGULATOR"/>
    <property type="match status" value="1"/>
</dbReference>
<evidence type="ECO:0000256" key="4">
    <source>
        <dbReference type="ARBA" id="ARBA00023163"/>
    </source>
</evidence>
<gene>
    <name evidence="6" type="ORF">SAMN05443529_11683</name>
</gene>
<evidence type="ECO:0000313" key="7">
    <source>
        <dbReference type="Proteomes" id="UP000198656"/>
    </source>
</evidence>
<evidence type="ECO:0000313" key="6">
    <source>
        <dbReference type="EMBL" id="SDH66138.1"/>
    </source>
</evidence>
<dbReference type="InterPro" id="IPR036388">
    <property type="entry name" value="WH-like_DNA-bd_sf"/>
</dbReference>
<keyword evidence="4" id="KW-0804">Transcription</keyword>